<sequence>MKNSLQKYSALAFIASILLISGCDPEIEDVVKVSKGDLNLDKYVAVGNSLTAGYMDGGLYREGQLNSYPSILAQQFQQAGGGDFTQPLFTEEQENGSGYLRLSAFSPTGLPVLTPVTEKLAIRSQNPTLYTKYTEEINNLGVPGIRMSDIQTAGYGSSQGNPYFERITTNPTQTYLARVAASNPTFFSCWLGNNDILGYATAGAFANSITATETFTTNNSEVINALTANGANGIVATIPDVTGIPFFTTVGPTIKGLLTTAGVPGMVALTRNSNARIQIATSQIKDAAGGNILFPLTSSTYLPLVGQRTGKYWRDLARQAVPTNPTLGLITILVNYQIDTTQLFGVSAGNPWPSALLLDAAEQKDVSDATINFNNILKAKAEEKGLAVFDAYTYFNSLQGGFTQNGVAYSPAFITGNLFSLDGVHLTPRGYALVANEMIKAINAKYNSRIPTADITQYRAVLFP</sequence>
<comment type="caution">
    <text evidence="1">The sequence shown here is derived from an EMBL/GenBank/DDBJ whole genome shotgun (WGS) entry which is preliminary data.</text>
</comment>
<dbReference type="InterPro" id="IPR001087">
    <property type="entry name" value="GDSL"/>
</dbReference>
<dbReference type="GO" id="GO:0016788">
    <property type="term" value="F:hydrolase activity, acting on ester bonds"/>
    <property type="evidence" value="ECO:0007669"/>
    <property type="project" value="InterPro"/>
</dbReference>
<dbReference type="Pfam" id="PF00657">
    <property type="entry name" value="Lipase_GDSL"/>
    <property type="match status" value="1"/>
</dbReference>
<evidence type="ECO:0000313" key="1">
    <source>
        <dbReference type="EMBL" id="RDC64691.1"/>
    </source>
</evidence>
<dbReference type="OrthoDB" id="9764164at2"/>
<evidence type="ECO:0000313" key="2">
    <source>
        <dbReference type="Proteomes" id="UP000253919"/>
    </source>
</evidence>
<gene>
    <name evidence="1" type="ORF">AHMF7616_03307</name>
</gene>
<dbReference type="EMBL" id="QASA01000001">
    <property type="protein sequence ID" value="RDC64691.1"/>
    <property type="molecule type" value="Genomic_DNA"/>
</dbReference>
<dbReference type="Proteomes" id="UP000253919">
    <property type="component" value="Unassembled WGS sequence"/>
</dbReference>
<name>A0A369QIG0_9BACT</name>
<dbReference type="InterPro" id="IPR036514">
    <property type="entry name" value="SGNH_hydro_sf"/>
</dbReference>
<dbReference type="AlphaFoldDB" id="A0A369QIG0"/>
<dbReference type="Gene3D" id="3.40.50.1110">
    <property type="entry name" value="SGNH hydrolase"/>
    <property type="match status" value="2"/>
</dbReference>
<dbReference type="PROSITE" id="PS51257">
    <property type="entry name" value="PROKAR_LIPOPROTEIN"/>
    <property type="match status" value="1"/>
</dbReference>
<keyword evidence="2" id="KW-1185">Reference proteome</keyword>
<dbReference type="RefSeq" id="WP_115373811.1">
    <property type="nucleotide sequence ID" value="NZ_QASA01000001.1"/>
</dbReference>
<proteinExistence type="predicted"/>
<reference evidence="1 2" key="1">
    <citation type="submission" date="2018-04" db="EMBL/GenBank/DDBJ databases">
        <title>Adhaeribacter sp. HMF7616 genome sequencing and assembly.</title>
        <authorList>
            <person name="Kang H."/>
            <person name="Kang J."/>
            <person name="Cha I."/>
            <person name="Kim H."/>
            <person name="Joh K."/>
        </authorList>
    </citation>
    <scope>NUCLEOTIDE SEQUENCE [LARGE SCALE GENOMIC DNA]</scope>
    <source>
        <strain evidence="1 2">HMF7616</strain>
    </source>
</reference>
<accession>A0A369QIG0</accession>
<protein>
    <recommendedName>
        <fullName evidence="3">SGNH hydrolase-type esterase domain-containing protein</fullName>
    </recommendedName>
</protein>
<dbReference type="SUPFAM" id="SSF52266">
    <property type="entry name" value="SGNH hydrolase"/>
    <property type="match status" value="1"/>
</dbReference>
<organism evidence="1 2">
    <name type="scientific">Adhaeribacter pallidiroseus</name>
    <dbReference type="NCBI Taxonomy" id="2072847"/>
    <lineage>
        <taxon>Bacteria</taxon>
        <taxon>Pseudomonadati</taxon>
        <taxon>Bacteroidota</taxon>
        <taxon>Cytophagia</taxon>
        <taxon>Cytophagales</taxon>
        <taxon>Hymenobacteraceae</taxon>
        <taxon>Adhaeribacter</taxon>
    </lineage>
</organism>
<evidence type="ECO:0008006" key="3">
    <source>
        <dbReference type="Google" id="ProtNLM"/>
    </source>
</evidence>